<evidence type="ECO:0000313" key="4">
    <source>
        <dbReference type="Proteomes" id="UP000186609"/>
    </source>
</evidence>
<feature type="compositionally biased region" description="Low complexity" evidence="1">
    <location>
        <begin position="397"/>
        <end position="420"/>
    </location>
</feature>
<sequence>MRAEAAPRAPEKPKAPEAQRPAQARRAEGERTEKSEKSEKVAESANEDQDEDDAASSDQDAAASAQAAAAALALATAGLLGPAAAKVVAAVKTAADGKAVAGVDGAADGQTAGADAWLADGTGRAPAAGPAADAARAALADGQSGVAKLASYASVLEQLQSRLAKGEKGDVSGADRALPGTGADPGAAAAKAASGVALQNTRTDKLMNALQAGSGMGQAVGSETTKLASLSLEAGEALKAIDRFRGEAPRDSAGTTPDGAPGQQSFTSTVQFDGTTGPATTVSGPAAGDAVADQVSQWVSQGIHSAELTLDGANAERVEVKISMSGNEAHVEFRSDQPATREMLAGTASQLRDLLSGQGVVLSGVTVGHAGADLAGGQQQQSRPRGERGPAREASLAPQAVSAARPAAASSPAGALDLFV</sequence>
<dbReference type="Pfam" id="PF02120">
    <property type="entry name" value="Flg_hook"/>
    <property type="match status" value="1"/>
</dbReference>
<name>A0A1P8JSE7_9BURK</name>
<evidence type="ECO:0000313" key="3">
    <source>
        <dbReference type="EMBL" id="APW36648.1"/>
    </source>
</evidence>
<dbReference type="EMBL" id="CP019236">
    <property type="protein sequence ID" value="APW36648.1"/>
    <property type="molecule type" value="Genomic_DNA"/>
</dbReference>
<feature type="compositionally biased region" description="Low complexity" evidence="1">
    <location>
        <begin position="372"/>
        <end position="381"/>
    </location>
</feature>
<dbReference type="CDD" id="cd17470">
    <property type="entry name" value="T3SS_Flik_C"/>
    <property type="match status" value="1"/>
</dbReference>
<protein>
    <recommendedName>
        <fullName evidence="2">Flagellar hook-length control protein-like C-terminal domain-containing protein</fullName>
    </recommendedName>
</protein>
<dbReference type="InterPro" id="IPR021136">
    <property type="entry name" value="Flagellar_hook_control-like_C"/>
</dbReference>
<feature type="compositionally biased region" description="Basic and acidic residues" evidence="1">
    <location>
        <begin position="1"/>
        <end position="17"/>
    </location>
</feature>
<keyword evidence="4" id="KW-1185">Reference proteome</keyword>
<dbReference type="OrthoDB" id="9157214at2"/>
<feature type="region of interest" description="Disordered" evidence="1">
    <location>
        <begin position="247"/>
        <end position="287"/>
    </location>
</feature>
<dbReference type="AlphaFoldDB" id="A0A1P8JSE7"/>
<feature type="compositionally biased region" description="Polar residues" evidence="1">
    <location>
        <begin position="262"/>
        <end position="283"/>
    </location>
</feature>
<feature type="region of interest" description="Disordered" evidence="1">
    <location>
        <begin position="164"/>
        <end position="187"/>
    </location>
</feature>
<gene>
    <name evidence="3" type="ORF">RD110_05070</name>
</gene>
<organism evidence="3 4">
    <name type="scientific">Rhodoferax koreensis</name>
    <dbReference type="NCBI Taxonomy" id="1842727"/>
    <lineage>
        <taxon>Bacteria</taxon>
        <taxon>Pseudomonadati</taxon>
        <taxon>Pseudomonadota</taxon>
        <taxon>Betaproteobacteria</taxon>
        <taxon>Burkholderiales</taxon>
        <taxon>Comamonadaceae</taxon>
        <taxon>Rhodoferax</taxon>
    </lineage>
</organism>
<evidence type="ECO:0000256" key="1">
    <source>
        <dbReference type="SAM" id="MobiDB-lite"/>
    </source>
</evidence>
<feature type="region of interest" description="Disordered" evidence="1">
    <location>
        <begin position="1"/>
        <end position="67"/>
    </location>
</feature>
<feature type="compositionally biased region" description="Low complexity" evidence="1">
    <location>
        <begin position="177"/>
        <end position="187"/>
    </location>
</feature>
<evidence type="ECO:0000259" key="2">
    <source>
        <dbReference type="Pfam" id="PF02120"/>
    </source>
</evidence>
<feature type="region of interest" description="Disordered" evidence="1">
    <location>
        <begin position="372"/>
        <end position="420"/>
    </location>
</feature>
<accession>A0A1P8JSE7</accession>
<feature type="compositionally biased region" description="Low complexity" evidence="1">
    <location>
        <begin position="56"/>
        <end position="67"/>
    </location>
</feature>
<reference evidence="3 4" key="1">
    <citation type="submission" date="2017-01" db="EMBL/GenBank/DDBJ databases">
        <authorList>
            <person name="Mah S.A."/>
            <person name="Swanson W.J."/>
            <person name="Moy G.W."/>
            <person name="Vacquier V.D."/>
        </authorList>
    </citation>
    <scope>NUCLEOTIDE SEQUENCE [LARGE SCALE GENOMIC DNA]</scope>
    <source>
        <strain evidence="3 4">DCY110</strain>
    </source>
</reference>
<dbReference type="PANTHER" id="PTHR37533:SF2">
    <property type="entry name" value="FLAGELLAR HOOK-LENGTH CONTROL PROTEIN"/>
    <property type="match status" value="1"/>
</dbReference>
<dbReference type="KEGG" id="rhy:RD110_05070"/>
<dbReference type="Proteomes" id="UP000186609">
    <property type="component" value="Chromosome"/>
</dbReference>
<feature type="compositionally biased region" description="Acidic residues" evidence="1">
    <location>
        <begin position="45"/>
        <end position="55"/>
    </location>
</feature>
<dbReference type="InterPro" id="IPR038610">
    <property type="entry name" value="FliK-like_C_sf"/>
</dbReference>
<proteinExistence type="predicted"/>
<dbReference type="Gene3D" id="3.30.750.140">
    <property type="match status" value="1"/>
</dbReference>
<dbReference type="PANTHER" id="PTHR37533">
    <property type="entry name" value="FLAGELLAR HOOK-LENGTH CONTROL PROTEIN"/>
    <property type="match status" value="1"/>
</dbReference>
<feature type="domain" description="Flagellar hook-length control protein-like C-terminal" evidence="2">
    <location>
        <begin position="293"/>
        <end position="371"/>
    </location>
</feature>
<dbReference type="InterPro" id="IPR052563">
    <property type="entry name" value="FliK"/>
</dbReference>
<feature type="compositionally biased region" description="Basic and acidic residues" evidence="1">
    <location>
        <begin position="25"/>
        <end position="42"/>
    </location>
</feature>
<dbReference type="STRING" id="1842727.RD110_05070"/>
<dbReference type="RefSeq" id="WP_076197287.1">
    <property type="nucleotide sequence ID" value="NZ_CP019236.1"/>
</dbReference>